<organism evidence="3 4">
    <name type="scientific">Candidatus Nitrotoga arctica</name>
    <dbReference type="NCBI Taxonomy" id="453162"/>
    <lineage>
        <taxon>Bacteria</taxon>
        <taxon>Pseudomonadati</taxon>
        <taxon>Pseudomonadota</taxon>
        <taxon>Betaproteobacteria</taxon>
        <taxon>Nitrosomonadales</taxon>
        <taxon>Gallionellaceae</taxon>
        <taxon>Candidatus Nitrotoga</taxon>
    </lineage>
</organism>
<reference evidence="3 4" key="1">
    <citation type="submission" date="2021-10" db="EMBL/GenBank/DDBJ databases">
        <authorList>
            <person name="Koch H."/>
        </authorList>
    </citation>
    <scope>NUCLEOTIDE SEQUENCE [LARGE SCALE GENOMIC DNA]</scope>
    <source>
        <strain evidence="3">6680</strain>
    </source>
</reference>
<dbReference type="InterPro" id="IPR051599">
    <property type="entry name" value="Cell_Envelope_Assoc"/>
</dbReference>
<keyword evidence="1" id="KW-0472">Membrane</keyword>
<feature type="transmembrane region" description="Helical" evidence="1">
    <location>
        <begin position="41"/>
        <end position="63"/>
    </location>
</feature>
<dbReference type="Pfam" id="PF02698">
    <property type="entry name" value="DUF218"/>
    <property type="match status" value="1"/>
</dbReference>
<dbReference type="Proteomes" id="UP000839052">
    <property type="component" value="Chromosome"/>
</dbReference>
<feature type="transmembrane region" description="Helical" evidence="1">
    <location>
        <begin position="14"/>
        <end position="32"/>
    </location>
</feature>
<keyword evidence="1" id="KW-0812">Transmembrane</keyword>
<evidence type="ECO:0000256" key="1">
    <source>
        <dbReference type="SAM" id="Phobius"/>
    </source>
</evidence>
<feature type="domain" description="DUF218" evidence="2">
    <location>
        <begin position="81"/>
        <end position="241"/>
    </location>
</feature>
<dbReference type="PANTHER" id="PTHR30336:SF4">
    <property type="entry name" value="ENVELOPE BIOGENESIS FACTOR ELYC"/>
    <property type="match status" value="1"/>
</dbReference>
<dbReference type="EMBL" id="OU912926">
    <property type="protein sequence ID" value="CAG9931334.1"/>
    <property type="molecule type" value="Genomic_DNA"/>
</dbReference>
<gene>
    <name evidence="3" type="ORF">NTG6680_0081</name>
</gene>
<sequence>MPDIFLLKAIAKTIILPPTGLLLIILVGLFLVHRFPRTGRAIAIIATVYLLALSTPFASYQLMHFLDTSPPLDLNEARHAQAIVILGGGIRNNALEYGGDTLGRLTLERVRYGARVAKNTGLPVLVAGGSVLGGETEAKLMREALENEFGIKVRWSEDKSRNTRENAAFSAAILAKENIRQVVLVTHSFDMPRAKAEFITAGLPVIAAPTGILNGTLEWPSDYLPGIGGLQASYYVCYELLAKLVMRMSLFQ</sequence>
<keyword evidence="4" id="KW-1185">Reference proteome</keyword>
<keyword evidence="1" id="KW-1133">Transmembrane helix</keyword>
<protein>
    <recommendedName>
        <fullName evidence="2">DUF218 domain-containing protein</fullName>
    </recommendedName>
</protein>
<name>A0ABM8YV55_9PROT</name>
<evidence type="ECO:0000313" key="4">
    <source>
        <dbReference type="Proteomes" id="UP000839052"/>
    </source>
</evidence>
<evidence type="ECO:0000313" key="3">
    <source>
        <dbReference type="EMBL" id="CAG9931334.1"/>
    </source>
</evidence>
<dbReference type="InterPro" id="IPR003848">
    <property type="entry name" value="DUF218"/>
</dbReference>
<dbReference type="PANTHER" id="PTHR30336">
    <property type="entry name" value="INNER MEMBRANE PROTEIN, PROBABLE PERMEASE"/>
    <property type="match status" value="1"/>
</dbReference>
<dbReference type="Gene3D" id="3.40.50.620">
    <property type="entry name" value="HUPs"/>
    <property type="match status" value="1"/>
</dbReference>
<accession>A0ABM8YV55</accession>
<dbReference type="CDD" id="cd06259">
    <property type="entry name" value="YdcF-like"/>
    <property type="match status" value="1"/>
</dbReference>
<dbReference type="InterPro" id="IPR014729">
    <property type="entry name" value="Rossmann-like_a/b/a_fold"/>
</dbReference>
<proteinExistence type="predicted"/>
<dbReference type="RefSeq" id="WP_239795441.1">
    <property type="nucleotide sequence ID" value="NZ_OU912926.1"/>
</dbReference>
<evidence type="ECO:0000259" key="2">
    <source>
        <dbReference type="Pfam" id="PF02698"/>
    </source>
</evidence>